<dbReference type="EMBL" id="CP033905">
    <property type="protein sequence ID" value="AZR07252.1"/>
    <property type="molecule type" value="Genomic_DNA"/>
</dbReference>
<dbReference type="Pfam" id="PF05135">
    <property type="entry name" value="Phage_connect_1"/>
    <property type="match status" value="1"/>
</dbReference>
<name>A0A3S9QMQ5_9ACTO</name>
<dbReference type="Proteomes" id="UP000275951">
    <property type="component" value="Chromosome"/>
</dbReference>
<evidence type="ECO:0000313" key="1">
    <source>
        <dbReference type="EMBL" id="AZR07252.1"/>
    </source>
</evidence>
<protein>
    <submittedName>
        <fullName evidence="1">Phage gp6-like head-tail connector protein</fullName>
    </submittedName>
</protein>
<dbReference type="GeneID" id="97532392"/>
<dbReference type="Gene3D" id="1.10.3230.30">
    <property type="entry name" value="Phage gp6-like head-tail connector protein"/>
    <property type="match status" value="1"/>
</dbReference>
<sequence>MSTAELTALVKANLQVDFEADDELIAHLVDAATSYAASFQHLPDGFYATHAMSPATTQGVVMLATHMYEARDGATGGFWADKTDAARAAWEAIHRLLVMDREWKV</sequence>
<dbReference type="CDD" id="cd08054">
    <property type="entry name" value="gp6"/>
    <property type="match status" value="1"/>
</dbReference>
<dbReference type="NCBIfam" id="TIGR01560">
    <property type="entry name" value="put_DNA_pack"/>
    <property type="match status" value="1"/>
</dbReference>
<evidence type="ECO:0000313" key="2">
    <source>
        <dbReference type="Proteomes" id="UP000275951"/>
    </source>
</evidence>
<accession>A0A3S9QMQ5</accession>
<dbReference type="AlphaFoldDB" id="A0A3S9QMQ5"/>
<dbReference type="RefSeq" id="WP_053793927.1">
    <property type="nucleotide sequence ID" value="NZ_CP012649.1"/>
</dbReference>
<dbReference type="InterPro" id="IPR021146">
    <property type="entry name" value="Phage_gp6-like_head-tail"/>
</dbReference>
<dbReference type="InterPro" id="IPR006450">
    <property type="entry name" value="Phage_HK97_gp6-like"/>
</dbReference>
<gene>
    <name evidence="1" type="ORF">EBQ10_08075</name>
</gene>
<organism evidence="1 2">
    <name type="scientific">Trueperella pyogenes</name>
    <dbReference type="NCBI Taxonomy" id="1661"/>
    <lineage>
        <taxon>Bacteria</taxon>
        <taxon>Bacillati</taxon>
        <taxon>Actinomycetota</taxon>
        <taxon>Actinomycetes</taxon>
        <taxon>Actinomycetales</taxon>
        <taxon>Actinomycetaceae</taxon>
        <taxon>Trueperella</taxon>
    </lineage>
</organism>
<reference evidence="1 2" key="1">
    <citation type="submission" date="2018-11" db="EMBL/GenBank/DDBJ databases">
        <title>Multidrug-resistant genes are associated with an 42-kb island TGI1 carrying a complex class 1 integron in a Trueperella pyogenes.</title>
        <authorList>
            <person name="Dong W."/>
        </authorList>
    </citation>
    <scope>NUCLEOTIDE SEQUENCE [LARGE SCALE GENOMIC DNA]</scope>
    <source>
        <strain evidence="1 2">TP4</strain>
    </source>
</reference>
<dbReference type="OrthoDB" id="3078342at2"/>
<proteinExistence type="predicted"/>